<comment type="caution">
    <text evidence="2">The sequence shown here is derived from an EMBL/GenBank/DDBJ whole genome shotgun (WGS) entry which is preliminary data.</text>
</comment>
<organism evidence="2 3">
    <name type="scientific">Byssochlamys spectabilis (strain No. 5 / NBRC 109023)</name>
    <name type="common">Paecilomyces variotii</name>
    <dbReference type="NCBI Taxonomy" id="1356009"/>
    <lineage>
        <taxon>Eukaryota</taxon>
        <taxon>Fungi</taxon>
        <taxon>Dikarya</taxon>
        <taxon>Ascomycota</taxon>
        <taxon>Pezizomycotina</taxon>
        <taxon>Eurotiomycetes</taxon>
        <taxon>Eurotiomycetidae</taxon>
        <taxon>Eurotiales</taxon>
        <taxon>Thermoascaceae</taxon>
        <taxon>Paecilomyces</taxon>
    </lineage>
</organism>
<dbReference type="Proteomes" id="UP000018001">
    <property type="component" value="Unassembled WGS sequence"/>
</dbReference>
<sequence>MRWGEKGGAFSMGDDGRWKKVVEKGRENGDRGSGNDATDASRSTTRCSKFEAQPRAFGDLEVISSSIGARSRSAQASKFDCTRHVAHSERECSLLGGSAFHRYSGDAVVQDKNYRGTVTVAPLYTTRQPTGRDGQDEWERKGGWNRPEARAMLCRNTITVQAASRQADSGSALRCRWLTRDDVWLEAPRGNRDVQRIESR</sequence>
<evidence type="ECO:0000313" key="3">
    <source>
        <dbReference type="Proteomes" id="UP000018001"/>
    </source>
</evidence>
<evidence type="ECO:0000256" key="1">
    <source>
        <dbReference type="SAM" id="MobiDB-lite"/>
    </source>
</evidence>
<name>V5F9C5_BYSSN</name>
<dbReference type="InParanoid" id="V5F9C5"/>
<keyword evidence="3" id="KW-1185">Reference proteome</keyword>
<feature type="region of interest" description="Disordered" evidence="1">
    <location>
        <begin position="1"/>
        <end position="49"/>
    </location>
</feature>
<feature type="compositionally biased region" description="Polar residues" evidence="1">
    <location>
        <begin position="35"/>
        <end position="47"/>
    </location>
</feature>
<gene>
    <name evidence="2" type="ORF">PVAR5_1307</name>
</gene>
<evidence type="ECO:0000313" key="2">
    <source>
        <dbReference type="EMBL" id="GAD92714.1"/>
    </source>
</evidence>
<accession>V5F9C5</accession>
<reference evidence="3" key="1">
    <citation type="journal article" date="2014" name="Genome Announc.">
        <title>Draft genome sequence of the formaldehyde-resistant fungus Byssochlamys spectabilis No. 5 (anamorph Paecilomyces variotii No. 5) (NBRC109023).</title>
        <authorList>
            <person name="Oka T."/>
            <person name="Ekino K."/>
            <person name="Fukuda K."/>
            <person name="Nomura Y."/>
        </authorList>
    </citation>
    <scope>NUCLEOTIDE SEQUENCE [LARGE SCALE GENOMIC DNA]</scope>
    <source>
        <strain evidence="3">No. 5 / NBRC 109023</strain>
    </source>
</reference>
<protein>
    <submittedName>
        <fullName evidence="2">Uncharacterized protein</fullName>
    </submittedName>
</protein>
<feature type="compositionally biased region" description="Basic and acidic residues" evidence="1">
    <location>
        <begin position="14"/>
        <end position="30"/>
    </location>
</feature>
<proteinExistence type="predicted"/>
<dbReference type="AlphaFoldDB" id="V5F9C5"/>
<dbReference type="HOGENOM" id="CLU_1366062_0_0_1"/>
<dbReference type="EMBL" id="BAUL01000035">
    <property type="protein sequence ID" value="GAD92714.1"/>
    <property type="molecule type" value="Genomic_DNA"/>
</dbReference>